<evidence type="ECO:0000256" key="6">
    <source>
        <dbReference type="ARBA" id="ARBA00023136"/>
    </source>
</evidence>
<evidence type="ECO:0000256" key="10">
    <source>
        <dbReference type="SAM" id="Phobius"/>
    </source>
</evidence>
<keyword evidence="7" id="KW-0869">Chloride channel</keyword>
<dbReference type="Gene3D" id="1.10.3080.10">
    <property type="entry name" value="Clc chloride channel"/>
    <property type="match status" value="1"/>
</dbReference>
<gene>
    <name evidence="11" type="ORF">SAMN04488105_1482</name>
</gene>
<dbReference type="GO" id="GO:0034707">
    <property type="term" value="C:chloride channel complex"/>
    <property type="evidence" value="ECO:0007669"/>
    <property type="project" value="UniProtKB-KW"/>
</dbReference>
<comment type="subcellular location">
    <subcellularLocation>
        <location evidence="1">Membrane</location>
        <topology evidence="1">Multi-pass membrane protein</topology>
    </subcellularLocation>
</comment>
<feature type="transmembrane region" description="Helical" evidence="10">
    <location>
        <begin position="228"/>
        <end position="255"/>
    </location>
</feature>
<dbReference type="RefSeq" id="WP_089964260.1">
    <property type="nucleotide sequence ID" value="NZ_FNAV01000048.1"/>
</dbReference>
<evidence type="ECO:0000256" key="8">
    <source>
        <dbReference type="ARBA" id="ARBA00023214"/>
    </source>
</evidence>
<feature type="transmembrane region" description="Helical" evidence="10">
    <location>
        <begin position="167"/>
        <end position="190"/>
    </location>
</feature>
<dbReference type="InterPro" id="IPR001807">
    <property type="entry name" value="ClC"/>
</dbReference>
<evidence type="ECO:0000256" key="1">
    <source>
        <dbReference type="ARBA" id="ARBA00004141"/>
    </source>
</evidence>
<dbReference type="PANTHER" id="PTHR43427">
    <property type="entry name" value="CHLORIDE CHANNEL PROTEIN CLC-E"/>
    <property type="match status" value="1"/>
</dbReference>
<keyword evidence="3 10" id="KW-0812">Transmembrane</keyword>
<dbReference type="InterPro" id="IPR014743">
    <property type="entry name" value="Cl-channel_core"/>
</dbReference>
<evidence type="ECO:0000256" key="5">
    <source>
        <dbReference type="ARBA" id="ARBA00023065"/>
    </source>
</evidence>
<evidence type="ECO:0000256" key="2">
    <source>
        <dbReference type="ARBA" id="ARBA00022448"/>
    </source>
</evidence>
<keyword evidence="6 10" id="KW-0472">Membrane</keyword>
<protein>
    <submittedName>
        <fullName evidence="11">Voltage gated chloride channel</fullName>
    </submittedName>
</protein>
<dbReference type="AlphaFoldDB" id="A0A1G7N0W2"/>
<dbReference type="CDD" id="cd00400">
    <property type="entry name" value="Voltage_gated_ClC"/>
    <property type="match status" value="1"/>
</dbReference>
<evidence type="ECO:0000256" key="3">
    <source>
        <dbReference type="ARBA" id="ARBA00022692"/>
    </source>
</evidence>
<dbReference type="GO" id="GO:0005254">
    <property type="term" value="F:chloride channel activity"/>
    <property type="evidence" value="ECO:0007669"/>
    <property type="project" value="UniProtKB-KW"/>
</dbReference>
<feature type="transmembrane region" description="Helical" evidence="10">
    <location>
        <begin position="75"/>
        <end position="92"/>
    </location>
</feature>
<proteinExistence type="predicted"/>
<keyword evidence="4 10" id="KW-1133">Transmembrane helix</keyword>
<keyword evidence="9" id="KW-0407">Ion channel</keyword>
<evidence type="ECO:0000313" key="12">
    <source>
        <dbReference type="Proteomes" id="UP000198994"/>
    </source>
</evidence>
<feature type="transmembrane region" description="Helical" evidence="10">
    <location>
        <begin position="25"/>
        <end position="45"/>
    </location>
</feature>
<keyword evidence="2" id="KW-0813">Transport</keyword>
<dbReference type="OrthoDB" id="9814803at2"/>
<accession>A0A1G7N0W2</accession>
<dbReference type="PANTHER" id="PTHR43427:SF6">
    <property type="entry name" value="CHLORIDE CHANNEL PROTEIN CLC-E"/>
    <property type="match status" value="1"/>
</dbReference>
<organism evidence="11 12">
    <name type="scientific">Salipiger thiooxidans</name>
    <dbReference type="NCBI Taxonomy" id="282683"/>
    <lineage>
        <taxon>Bacteria</taxon>
        <taxon>Pseudomonadati</taxon>
        <taxon>Pseudomonadota</taxon>
        <taxon>Alphaproteobacteria</taxon>
        <taxon>Rhodobacterales</taxon>
        <taxon>Roseobacteraceae</taxon>
        <taxon>Salipiger</taxon>
    </lineage>
</organism>
<keyword evidence="5" id="KW-0406">Ion transport</keyword>
<dbReference type="InterPro" id="IPR050368">
    <property type="entry name" value="ClC-type_chloride_channel"/>
</dbReference>
<reference evidence="12" key="1">
    <citation type="submission" date="2016-10" db="EMBL/GenBank/DDBJ databases">
        <authorList>
            <person name="Varghese N."/>
            <person name="Submissions S."/>
        </authorList>
    </citation>
    <scope>NUCLEOTIDE SEQUENCE [LARGE SCALE GENOMIC DNA]</scope>
    <source>
        <strain evidence="12">DSM 10146</strain>
    </source>
</reference>
<dbReference type="Proteomes" id="UP000198994">
    <property type="component" value="Unassembled WGS sequence"/>
</dbReference>
<keyword evidence="12" id="KW-1185">Reference proteome</keyword>
<evidence type="ECO:0000256" key="7">
    <source>
        <dbReference type="ARBA" id="ARBA00023173"/>
    </source>
</evidence>
<feature type="transmembrane region" description="Helical" evidence="10">
    <location>
        <begin position="196"/>
        <end position="216"/>
    </location>
</feature>
<dbReference type="STRING" id="282683.SAMN04488105_1482"/>
<dbReference type="SUPFAM" id="SSF81340">
    <property type="entry name" value="Clc chloride channel"/>
    <property type="match status" value="1"/>
</dbReference>
<dbReference type="EMBL" id="FNAV01000048">
    <property type="protein sequence ID" value="SDF67602.1"/>
    <property type="molecule type" value="Genomic_DNA"/>
</dbReference>
<evidence type="ECO:0000256" key="4">
    <source>
        <dbReference type="ARBA" id="ARBA00022989"/>
    </source>
</evidence>
<sequence>MKTRHRSYPARALRYARARFRRDDFWLAGIAALLGIVCGVSVAAFDWLVKHIQLLAFGLGTGEISGADAIPPDRLWVPLAGGIAVGATIWIAKRLGRRLEKVDPIEANALTGGRIPLPGALWIMVQTLLSHGMGASVGMEGAHTQLCSALGSKAGSLASGRRNDMRLLVACGAGASIAALFQSPIAGAFYAFELVIAAYSIGNLAPVVIASLAAAGTRMVLYPSALHFAVPALSLGPSAVVMILMITFATVAMAITVMRCCTRVETLLRAVMPACA</sequence>
<dbReference type="Pfam" id="PF00654">
    <property type="entry name" value="Voltage_CLC"/>
    <property type="match status" value="1"/>
</dbReference>
<keyword evidence="8" id="KW-0868">Chloride</keyword>
<name>A0A1G7N0W2_9RHOB</name>
<evidence type="ECO:0000313" key="11">
    <source>
        <dbReference type="EMBL" id="SDF67602.1"/>
    </source>
</evidence>
<evidence type="ECO:0000256" key="9">
    <source>
        <dbReference type="ARBA" id="ARBA00023303"/>
    </source>
</evidence>